<evidence type="ECO:0000259" key="2">
    <source>
        <dbReference type="Pfam" id="PF24035"/>
    </source>
</evidence>
<sequence>MSGSLPERDRPERNRSEAHRRLPQVVQDGGADIDRFFDALGETRRRLVLLYLNDHGCADLDRLVALVAEHEGVETDDREVERIRLNLHHQQLPKLADHGLVSYDPRTNVACLEPLPEAVEEILDLTQELEQLDTQ</sequence>
<protein>
    <recommendedName>
        <fullName evidence="2">DUF7344 domain-containing protein</fullName>
    </recommendedName>
</protein>
<dbReference type="GeneID" id="56036205"/>
<dbReference type="AlphaFoldDB" id="A0A7D5L8P5"/>
<dbReference type="Pfam" id="PF24035">
    <property type="entry name" value="DUF7344"/>
    <property type="match status" value="1"/>
</dbReference>
<feature type="compositionally biased region" description="Basic and acidic residues" evidence="1">
    <location>
        <begin position="1"/>
        <end position="20"/>
    </location>
</feature>
<accession>A0A7D5L8P5</accession>
<dbReference type="InterPro" id="IPR055768">
    <property type="entry name" value="DUF7344"/>
</dbReference>
<dbReference type="OrthoDB" id="290356at2157"/>
<organism evidence="3 4">
    <name type="scientific">Halorarum salinum</name>
    <dbReference type="NCBI Taxonomy" id="2743089"/>
    <lineage>
        <taxon>Archaea</taxon>
        <taxon>Methanobacteriati</taxon>
        <taxon>Methanobacteriota</taxon>
        <taxon>Stenosarchaea group</taxon>
        <taxon>Halobacteria</taxon>
        <taxon>Halobacteriales</taxon>
        <taxon>Haloferacaceae</taxon>
        <taxon>Halorarum</taxon>
    </lineage>
</organism>
<gene>
    <name evidence="3" type="ORF">HUG12_02060</name>
</gene>
<dbReference type="KEGG" id="halu:HUG12_02060"/>
<evidence type="ECO:0000256" key="1">
    <source>
        <dbReference type="SAM" id="MobiDB-lite"/>
    </source>
</evidence>
<feature type="region of interest" description="Disordered" evidence="1">
    <location>
        <begin position="1"/>
        <end position="24"/>
    </location>
</feature>
<dbReference type="Gene3D" id="1.10.10.10">
    <property type="entry name" value="Winged helix-like DNA-binding domain superfamily/Winged helix DNA-binding domain"/>
    <property type="match status" value="1"/>
</dbReference>
<keyword evidence="4" id="KW-1185">Reference proteome</keyword>
<dbReference type="InterPro" id="IPR036388">
    <property type="entry name" value="WH-like_DNA-bd_sf"/>
</dbReference>
<reference evidence="3 4" key="1">
    <citation type="submission" date="2020-06" db="EMBL/GenBank/DDBJ databases">
        <title>NJ-3-1, isolated from saline soil.</title>
        <authorList>
            <person name="Cui H.L."/>
            <person name="Shi X."/>
        </authorList>
    </citation>
    <scope>NUCLEOTIDE SEQUENCE [LARGE SCALE GENOMIC DNA]</scope>
    <source>
        <strain evidence="3 4">NJ-3-1</strain>
    </source>
</reference>
<evidence type="ECO:0000313" key="4">
    <source>
        <dbReference type="Proteomes" id="UP000509626"/>
    </source>
</evidence>
<dbReference type="Proteomes" id="UP000509626">
    <property type="component" value="Chromosome"/>
</dbReference>
<name>A0A7D5L8P5_9EURY</name>
<feature type="domain" description="DUF7344" evidence="2">
    <location>
        <begin position="37"/>
        <end position="109"/>
    </location>
</feature>
<dbReference type="RefSeq" id="WP_179267178.1">
    <property type="nucleotide sequence ID" value="NZ_CP058579.1"/>
</dbReference>
<dbReference type="EMBL" id="CP058579">
    <property type="protein sequence ID" value="QLG60592.1"/>
    <property type="molecule type" value="Genomic_DNA"/>
</dbReference>
<evidence type="ECO:0000313" key="3">
    <source>
        <dbReference type="EMBL" id="QLG60592.1"/>
    </source>
</evidence>
<proteinExistence type="predicted"/>